<dbReference type="PROSITE" id="PS50016">
    <property type="entry name" value="ZF_PHD_2"/>
    <property type="match status" value="1"/>
</dbReference>
<dbReference type="InterPro" id="IPR019787">
    <property type="entry name" value="Znf_PHD-finger"/>
</dbReference>
<keyword evidence="2 4" id="KW-0863">Zinc-finger</keyword>
<dbReference type="PANTHER" id="PTHR13513:SF9">
    <property type="entry name" value="E3 UBIQUITIN-PROTEIN LIGASE UBR7-RELATED"/>
    <property type="match status" value="1"/>
</dbReference>
<dbReference type="PANTHER" id="PTHR13513">
    <property type="entry name" value="E3 UBIQUITIN-PROTEIN LIGASE UBR7"/>
    <property type="match status" value="1"/>
</dbReference>
<dbReference type="PROSITE" id="PS51157">
    <property type="entry name" value="ZF_UBR"/>
    <property type="match status" value="1"/>
</dbReference>
<dbReference type="InterPro" id="IPR019786">
    <property type="entry name" value="Zinc_finger_PHD-type_CS"/>
</dbReference>
<dbReference type="InterPro" id="IPR013083">
    <property type="entry name" value="Znf_RING/FYVE/PHD"/>
</dbReference>
<evidence type="ECO:0000256" key="1">
    <source>
        <dbReference type="ARBA" id="ARBA00022723"/>
    </source>
</evidence>
<name>A0A9C7UQA2_9RHOD</name>
<dbReference type="InterPro" id="IPR003126">
    <property type="entry name" value="Znf_UBR"/>
</dbReference>
<protein>
    <recommendedName>
        <fullName evidence="10">UBR-type domain-containing protein</fullName>
    </recommendedName>
</protein>
<accession>A0A9C7UQA2</accession>
<dbReference type="SUPFAM" id="SSF57903">
    <property type="entry name" value="FYVE/PHD zinc finger"/>
    <property type="match status" value="1"/>
</dbReference>
<keyword evidence="1" id="KW-0479">Metal-binding</keyword>
<feature type="domain" description="PHD-type" evidence="6">
    <location>
        <begin position="112"/>
        <end position="169"/>
    </location>
</feature>
<keyword evidence="9" id="KW-1185">Reference proteome</keyword>
<dbReference type="GO" id="GO:0008270">
    <property type="term" value="F:zinc ion binding"/>
    <property type="evidence" value="ECO:0007669"/>
    <property type="project" value="UniProtKB-KW"/>
</dbReference>
<dbReference type="InterPro" id="IPR040204">
    <property type="entry name" value="UBR7"/>
</dbReference>
<keyword evidence="3" id="KW-0862">Zinc</keyword>
<sequence>MDRDSVVTMVDVARQQEEESSWLDSSCTFPLNCATQDVFGCKLCTSDGEAAGFCRGCRAVCHGEHLERTFEIDGKREFICDCGNSKMRNTCKLFPDKPAVNENNKYNHNFFNRFCYCEREYDANSEDMIQCFVCEDWYHISCLNLKAPWCEGNILEEEFDLVCSRCTKKYPLFTQVFNAYRSIPSGNESKFCVAQSLPSQPEQLATGDYAMFRGWQSYLCSCEECSLKLSKQGLSFLLEGDTEEEEEGEDTSNHVSRLLQDPFVERMFAERYALARELLYEELRPFAESKSIVTEQDMNAILGRLKERIFSNTTAS</sequence>
<reference evidence="8" key="2">
    <citation type="submission" date="2022-01" db="EMBL/GenBank/DDBJ databases">
        <authorList>
            <person name="Hirooka S."/>
            <person name="Miyagishima S.Y."/>
        </authorList>
    </citation>
    <scope>NUCLEOTIDE SEQUENCE</scope>
    <source>
        <strain evidence="8">NBRC 102759</strain>
    </source>
</reference>
<dbReference type="OrthoDB" id="10262564at2759"/>
<evidence type="ECO:0000313" key="8">
    <source>
        <dbReference type="EMBL" id="GJQ11678.1"/>
    </source>
</evidence>
<evidence type="ECO:0000313" key="9">
    <source>
        <dbReference type="Proteomes" id="UP001061958"/>
    </source>
</evidence>
<evidence type="ECO:0008006" key="10">
    <source>
        <dbReference type="Google" id="ProtNLM"/>
    </source>
</evidence>
<dbReference type="Gene3D" id="3.30.40.10">
    <property type="entry name" value="Zinc/RING finger domain, C3HC4 (zinc finger)"/>
    <property type="match status" value="1"/>
</dbReference>
<reference evidence="8" key="1">
    <citation type="journal article" date="2022" name="Proc. Natl. Acad. Sci. U.S.A.">
        <title>Life cycle and functional genomics of the unicellular red alga Galdieria for elucidating algal and plant evolution and industrial use.</title>
        <authorList>
            <person name="Hirooka S."/>
            <person name="Itabashi T."/>
            <person name="Ichinose T.M."/>
            <person name="Onuma R."/>
            <person name="Fujiwara T."/>
            <person name="Yamashita S."/>
            <person name="Jong L.W."/>
            <person name="Tomita R."/>
            <person name="Iwane A.H."/>
            <person name="Miyagishima S.Y."/>
        </authorList>
    </citation>
    <scope>NUCLEOTIDE SEQUENCE</scope>
    <source>
        <strain evidence="8">NBRC 102759</strain>
    </source>
</reference>
<comment type="caution">
    <text evidence="8">The sequence shown here is derived from an EMBL/GenBank/DDBJ whole genome shotgun (WGS) entry which is preliminary data.</text>
</comment>
<feature type="domain" description="UBR-type" evidence="7">
    <location>
        <begin position="25"/>
        <end position="96"/>
    </location>
</feature>
<dbReference type="CDD" id="cd19677">
    <property type="entry name" value="UBR-box_UBR7"/>
    <property type="match status" value="1"/>
</dbReference>
<dbReference type="PROSITE" id="PS01359">
    <property type="entry name" value="ZF_PHD_1"/>
    <property type="match status" value="1"/>
</dbReference>
<evidence type="ECO:0000256" key="2">
    <source>
        <dbReference type="ARBA" id="ARBA00022771"/>
    </source>
</evidence>
<evidence type="ECO:0000256" key="5">
    <source>
        <dbReference type="PROSITE-ProRule" id="PRU00508"/>
    </source>
</evidence>
<evidence type="ECO:0000256" key="4">
    <source>
        <dbReference type="PROSITE-ProRule" id="PRU00146"/>
    </source>
</evidence>
<dbReference type="Proteomes" id="UP001061958">
    <property type="component" value="Unassembled WGS sequence"/>
</dbReference>
<proteinExistence type="predicted"/>
<organism evidence="8 9">
    <name type="scientific">Galdieria partita</name>
    <dbReference type="NCBI Taxonomy" id="83374"/>
    <lineage>
        <taxon>Eukaryota</taxon>
        <taxon>Rhodophyta</taxon>
        <taxon>Bangiophyceae</taxon>
        <taxon>Galdieriales</taxon>
        <taxon>Galdieriaceae</taxon>
        <taxon>Galdieria</taxon>
    </lineage>
</organism>
<gene>
    <name evidence="8" type="ORF">GpartN1_g3469.t1</name>
</gene>
<evidence type="ECO:0000259" key="7">
    <source>
        <dbReference type="PROSITE" id="PS51157"/>
    </source>
</evidence>
<dbReference type="InterPro" id="IPR001965">
    <property type="entry name" value="Znf_PHD"/>
</dbReference>
<dbReference type="SMART" id="SM00249">
    <property type="entry name" value="PHD"/>
    <property type="match status" value="1"/>
</dbReference>
<evidence type="ECO:0000259" key="6">
    <source>
        <dbReference type="PROSITE" id="PS50016"/>
    </source>
</evidence>
<feature type="zinc finger region" description="UBR-type" evidence="5">
    <location>
        <begin position="25"/>
        <end position="96"/>
    </location>
</feature>
<dbReference type="GO" id="GO:0061630">
    <property type="term" value="F:ubiquitin protein ligase activity"/>
    <property type="evidence" value="ECO:0007669"/>
    <property type="project" value="InterPro"/>
</dbReference>
<dbReference type="InterPro" id="IPR011011">
    <property type="entry name" value="Znf_FYVE_PHD"/>
</dbReference>
<dbReference type="EMBL" id="BQMJ01000026">
    <property type="protein sequence ID" value="GJQ11678.1"/>
    <property type="molecule type" value="Genomic_DNA"/>
</dbReference>
<dbReference type="CDD" id="cd15542">
    <property type="entry name" value="PHD_UBR7"/>
    <property type="match status" value="1"/>
</dbReference>
<evidence type="ECO:0000256" key="3">
    <source>
        <dbReference type="ARBA" id="ARBA00022833"/>
    </source>
</evidence>
<dbReference type="InterPro" id="IPR047506">
    <property type="entry name" value="UBR7-like_UBR-box"/>
</dbReference>
<dbReference type="GO" id="GO:0005737">
    <property type="term" value="C:cytoplasm"/>
    <property type="evidence" value="ECO:0007669"/>
    <property type="project" value="TreeGrafter"/>
</dbReference>
<dbReference type="AlphaFoldDB" id="A0A9C7UQA2"/>